<dbReference type="Pfam" id="PF08676">
    <property type="entry name" value="MutL_C"/>
    <property type="match status" value="1"/>
</dbReference>
<comment type="similarity">
    <text evidence="1 4">Belongs to the DNA mismatch repair MutL/HexB family.</text>
</comment>
<dbReference type="Gene3D" id="3.30.230.10">
    <property type="match status" value="1"/>
</dbReference>
<keyword evidence="2 4" id="KW-0227">DNA damage</keyword>
<evidence type="ECO:0000313" key="8">
    <source>
        <dbReference type="EMBL" id="MDV2885189.1"/>
    </source>
</evidence>
<dbReference type="Pfam" id="PF01119">
    <property type="entry name" value="DNA_mis_repair"/>
    <property type="match status" value="1"/>
</dbReference>
<dbReference type="FunFam" id="3.30.1370.100:FF:000004">
    <property type="entry name" value="DNA mismatch repair endonuclease MutL"/>
    <property type="match status" value="1"/>
</dbReference>
<keyword evidence="8" id="KW-0255">Endonuclease</keyword>
<keyword evidence="3 4" id="KW-0234">DNA repair</keyword>
<evidence type="ECO:0000256" key="3">
    <source>
        <dbReference type="ARBA" id="ARBA00023204"/>
    </source>
</evidence>
<dbReference type="SMART" id="SM01340">
    <property type="entry name" value="DNA_mis_repair"/>
    <property type="match status" value="1"/>
</dbReference>
<reference evidence="8" key="1">
    <citation type="submission" date="2023-10" db="EMBL/GenBank/DDBJ databases">
        <title>Screening of Alkalihalophilus pseudofirmusBZ-TG-HK211 and Its Alleviation of Salt Stress on Rapeseed Growth.</title>
        <authorList>
            <person name="Zhao B."/>
            <person name="Guo T."/>
        </authorList>
    </citation>
    <scope>NUCLEOTIDE SEQUENCE</scope>
    <source>
        <strain evidence="8">BZ-TG-HK211</strain>
    </source>
</reference>
<comment type="caution">
    <text evidence="8">The sequence shown here is derived from an EMBL/GenBank/DDBJ whole genome shotgun (WGS) entry which is preliminary data.</text>
</comment>
<keyword evidence="8" id="KW-0540">Nuclease</keyword>
<dbReference type="GO" id="GO:0032300">
    <property type="term" value="C:mismatch repair complex"/>
    <property type="evidence" value="ECO:0007669"/>
    <property type="project" value="InterPro"/>
</dbReference>
<proteinExistence type="inferred from homology"/>
<dbReference type="InterPro" id="IPR014790">
    <property type="entry name" value="MutL_C"/>
</dbReference>
<dbReference type="CDD" id="cd00782">
    <property type="entry name" value="MutL_Trans"/>
    <property type="match status" value="1"/>
</dbReference>
<feature type="region of interest" description="Disordered" evidence="5">
    <location>
        <begin position="396"/>
        <end position="443"/>
    </location>
</feature>
<dbReference type="Gene3D" id="3.30.1370.100">
    <property type="entry name" value="MutL, C-terminal domain, regulatory subdomain"/>
    <property type="match status" value="1"/>
</dbReference>
<dbReference type="InterPro" id="IPR037198">
    <property type="entry name" value="MutL_C_sf"/>
</dbReference>
<dbReference type="GO" id="GO:0006298">
    <property type="term" value="P:mismatch repair"/>
    <property type="evidence" value="ECO:0007669"/>
    <property type="project" value="UniProtKB-UniRule"/>
</dbReference>
<dbReference type="InterPro" id="IPR042121">
    <property type="entry name" value="MutL_C_regsub"/>
</dbReference>
<evidence type="ECO:0000313" key="9">
    <source>
        <dbReference type="Proteomes" id="UP001285636"/>
    </source>
</evidence>
<evidence type="ECO:0000256" key="2">
    <source>
        <dbReference type="ARBA" id="ARBA00022763"/>
    </source>
</evidence>
<dbReference type="NCBIfam" id="TIGR00585">
    <property type="entry name" value="mutl"/>
    <property type="match status" value="1"/>
</dbReference>
<dbReference type="NCBIfam" id="NF000950">
    <property type="entry name" value="PRK00095.1-3"/>
    <property type="match status" value="1"/>
</dbReference>
<dbReference type="AlphaFoldDB" id="A0AAJ2KUY1"/>
<dbReference type="PANTHER" id="PTHR10073">
    <property type="entry name" value="DNA MISMATCH REPAIR PROTEIN MLH, PMS, MUTL"/>
    <property type="match status" value="1"/>
</dbReference>
<sequence>MAQIVKLDAFLSNKIAAGEVVERPASIVKELLENALDAHSTNILIEMEEGGMSSIRILDNGDGIQADDVETAFYRHATSKIKTDRDLFQIRTLGFRGEALPSIASVSHLTMRTCTGEGPGVELTLEGGHITSRTPSKTRKGTEVIVQNLFYNTPARLKYLKTVHTEAGHVSDVVNRLALAHPNVAISLYHNGKEMLKTTGNKDVRQVIASIYGRNVAKEMVAVSGTSLDYSIEGYIAKPEVTRASRQYMSLFINGRYIRNFHLARAVQEGFHTLLPIGRYPVVVLSIEMDPTLIDVNVHPSKLEVRLSKEDELAKLITSSIQSAFNKQTLIPEIKHTTEKPKQIHYQETLPFEKATSDTDSSLFDQSLLNQVNNSGAQTKGNHAKDPLPSIVKEAGTIEKDGNGSNFFDKAEGSKVEEDKFEKSKVKEDNLEKNQVDSLEMPETHKAEGDFASSVHEQQTNELHDRVPVMYPVGQMHGTYIVAQNENGMYLIDQHAAQERIKYEYYREKVGEVPRETQELLVPMTIECTNQEAIIIDQHLDDLKQVGVFLEEFGSKTYIVRSHPVWLPKGLEEETIREIIDHLLTTAKIDIKRLREEAAILMSCKASIKANRHLRQDEMFALLESLRKSSDPFTCPHGRPILIHFSSYELEKMFKRVM</sequence>
<evidence type="ECO:0000259" key="7">
    <source>
        <dbReference type="SMART" id="SM01340"/>
    </source>
</evidence>
<dbReference type="RefSeq" id="WP_323466529.1">
    <property type="nucleotide sequence ID" value="NZ_CP144224.1"/>
</dbReference>
<dbReference type="HAMAP" id="MF_00149">
    <property type="entry name" value="DNA_mis_repair"/>
    <property type="match status" value="1"/>
</dbReference>
<dbReference type="SUPFAM" id="SSF54211">
    <property type="entry name" value="Ribosomal protein S5 domain 2-like"/>
    <property type="match status" value="1"/>
</dbReference>
<dbReference type="InterPro" id="IPR042120">
    <property type="entry name" value="MutL_C_dimsub"/>
</dbReference>
<comment type="function">
    <text evidence="4">This protein is involved in the repair of mismatches in DNA. It is required for dam-dependent methyl-directed DNA mismatch repair. May act as a 'molecular matchmaker', a protein that promotes the formation of a stable complex between two or more DNA-binding proteins in an ATP-dependent manner without itself being part of a final effector complex.</text>
</comment>
<name>A0AAJ2KUY1_ALKPS</name>
<protein>
    <recommendedName>
        <fullName evidence="4">DNA mismatch repair protein MutL</fullName>
    </recommendedName>
</protein>
<feature type="compositionally biased region" description="Basic and acidic residues" evidence="5">
    <location>
        <begin position="409"/>
        <end position="435"/>
    </location>
</feature>
<dbReference type="GO" id="GO:0016887">
    <property type="term" value="F:ATP hydrolysis activity"/>
    <property type="evidence" value="ECO:0007669"/>
    <property type="project" value="InterPro"/>
</dbReference>
<dbReference type="InterPro" id="IPR014721">
    <property type="entry name" value="Ribsml_uS5_D2-typ_fold_subgr"/>
</dbReference>
<dbReference type="SUPFAM" id="SSF55874">
    <property type="entry name" value="ATPase domain of HSP90 chaperone/DNA topoisomerase II/histidine kinase"/>
    <property type="match status" value="1"/>
</dbReference>
<dbReference type="EMBL" id="JAWJAY010000001">
    <property type="protein sequence ID" value="MDV2885189.1"/>
    <property type="molecule type" value="Genomic_DNA"/>
</dbReference>
<evidence type="ECO:0000259" key="6">
    <source>
        <dbReference type="SMART" id="SM00853"/>
    </source>
</evidence>
<dbReference type="GO" id="GO:0140664">
    <property type="term" value="F:ATP-dependent DNA damage sensor activity"/>
    <property type="evidence" value="ECO:0007669"/>
    <property type="project" value="InterPro"/>
</dbReference>
<dbReference type="PANTHER" id="PTHR10073:SF12">
    <property type="entry name" value="DNA MISMATCH REPAIR PROTEIN MLH1"/>
    <property type="match status" value="1"/>
</dbReference>
<dbReference type="GO" id="GO:0030983">
    <property type="term" value="F:mismatched DNA binding"/>
    <property type="evidence" value="ECO:0007669"/>
    <property type="project" value="InterPro"/>
</dbReference>
<evidence type="ECO:0000256" key="4">
    <source>
        <dbReference type="HAMAP-Rule" id="MF_00149"/>
    </source>
</evidence>
<dbReference type="InterPro" id="IPR038973">
    <property type="entry name" value="MutL/Mlh/Pms-like"/>
</dbReference>
<dbReference type="CDD" id="cd16926">
    <property type="entry name" value="HATPase_MutL-MLH-PMS-like"/>
    <property type="match status" value="1"/>
</dbReference>
<dbReference type="InterPro" id="IPR014762">
    <property type="entry name" value="DNA_mismatch_repair_CS"/>
</dbReference>
<dbReference type="SMART" id="SM00853">
    <property type="entry name" value="MutL_C"/>
    <property type="match status" value="1"/>
</dbReference>
<dbReference type="InterPro" id="IPR020667">
    <property type="entry name" value="DNA_mismatch_repair_MutL"/>
</dbReference>
<organism evidence="8 9">
    <name type="scientific">Alkalihalophilus pseudofirmus</name>
    <name type="common">Bacillus pseudofirmus</name>
    <dbReference type="NCBI Taxonomy" id="79885"/>
    <lineage>
        <taxon>Bacteria</taxon>
        <taxon>Bacillati</taxon>
        <taxon>Bacillota</taxon>
        <taxon>Bacilli</taxon>
        <taxon>Bacillales</taxon>
        <taxon>Bacillaceae</taxon>
        <taxon>Alkalihalophilus</taxon>
    </lineage>
</organism>
<dbReference type="InterPro" id="IPR036890">
    <property type="entry name" value="HATPase_C_sf"/>
</dbReference>
<gene>
    <name evidence="4 8" type="primary">mutL</name>
    <name evidence="8" type="ORF">RYX45_08345</name>
</gene>
<feature type="domain" description="MutL C-terminal dimerisation" evidence="6">
    <location>
        <begin position="472"/>
        <end position="614"/>
    </location>
</feature>
<dbReference type="GO" id="GO:0004519">
    <property type="term" value="F:endonuclease activity"/>
    <property type="evidence" value="ECO:0007669"/>
    <property type="project" value="UniProtKB-KW"/>
</dbReference>
<accession>A0AAJ2KUY1</accession>
<keyword evidence="8" id="KW-0378">Hydrolase</keyword>
<dbReference type="Pfam" id="PF13589">
    <property type="entry name" value="HATPase_c_3"/>
    <property type="match status" value="1"/>
</dbReference>
<dbReference type="FunFam" id="3.30.565.10:FF:000003">
    <property type="entry name" value="DNA mismatch repair endonuclease MutL"/>
    <property type="match status" value="1"/>
</dbReference>
<dbReference type="InterPro" id="IPR002099">
    <property type="entry name" value="MutL/Mlh/PMS"/>
</dbReference>
<dbReference type="PROSITE" id="PS00058">
    <property type="entry name" value="DNA_MISMATCH_REPAIR_1"/>
    <property type="match status" value="1"/>
</dbReference>
<dbReference type="InterPro" id="IPR020568">
    <property type="entry name" value="Ribosomal_Su5_D2-typ_SF"/>
</dbReference>
<dbReference type="GO" id="GO:0005524">
    <property type="term" value="F:ATP binding"/>
    <property type="evidence" value="ECO:0007669"/>
    <property type="project" value="InterPro"/>
</dbReference>
<evidence type="ECO:0000256" key="5">
    <source>
        <dbReference type="SAM" id="MobiDB-lite"/>
    </source>
</evidence>
<dbReference type="Proteomes" id="UP001285636">
    <property type="component" value="Unassembled WGS sequence"/>
</dbReference>
<evidence type="ECO:0000256" key="1">
    <source>
        <dbReference type="ARBA" id="ARBA00006082"/>
    </source>
</evidence>
<feature type="domain" description="DNA mismatch repair protein S5" evidence="7">
    <location>
        <begin position="208"/>
        <end position="326"/>
    </location>
</feature>
<dbReference type="SUPFAM" id="SSF118116">
    <property type="entry name" value="DNA mismatch repair protein MutL"/>
    <property type="match status" value="1"/>
</dbReference>
<dbReference type="Gene3D" id="3.30.1540.20">
    <property type="entry name" value="MutL, C-terminal domain, dimerisation subdomain"/>
    <property type="match status" value="1"/>
</dbReference>
<dbReference type="InterPro" id="IPR013507">
    <property type="entry name" value="DNA_mismatch_S5_2-like"/>
</dbReference>
<dbReference type="Gene3D" id="3.30.565.10">
    <property type="entry name" value="Histidine kinase-like ATPase, C-terminal domain"/>
    <property type="match status" value="1"/>
</dbReference>